<evidence type="ECO:0000256" key="4">
    <source>
        <dbReference type="ARBA" id="ARBA00022692"/>
    </source>
</evidence>
<accession>B1XWT1</accession>
<dbReference type="GO" id="GO:0016887">
    <property type="term" value="F:ATP hydrolysis activity"/>
    <property type="evidence" value="ECO:0007669"/>
    <property type="project" value="InterPro"/>
</dbReference>
<dbReference type="OrthoDB" id="8554730at2"/>
<dbReference type="CDD" id="cd18582">
    <property type="entry name" value="ABC_6TM_ATM1_ABCB7"/>
    <property type="match status" value="1"/>
</dbReference>
<dbReference type="PANTHER" id="PTHR24221">
    <property type="entry name" value="ATP-BINDING CASSETTE SUB-FAMILY B"/>
    <property type="match status" value="1"/>
</dbReference>
<evidence type="ECO:0000313" key="13">
    <source>
        <dbReference type="Proteomes" id="UP000001693"/>
    </source>
</evidence>
<evidence type="ECO:0000259" key="11">
    <source>
        <dbReference type="PROSITE" id="PS50929"/>
    </source>
</evidence>
<feature type="transmembrane region" description="Helical" evidence="9">
    <location>
        <begin position="266"/>
        <end position="286"/>
    </location>
</feature>
<dbReference type="Pfam" id="PF00005">
    <property type="entry name" value="ABC_tran"/>
    <property type="match status" value="1"/>
</dbReference>
<dbReference type="PROSITE" id="PS50929">
    <property type="entry name" value="ABC_TM1F"/>
    <property type="match status" value="1"/>
</dbReference>
<organism evidence="12 13">
    <name type="scientific">Leptothrix cholodnii (strain ATCC 51168 / LMG 8142 / SP-6)</name>
    <name type="common">Leptothrix discophora (strain SP-6)</name>
    <dbReference type="NCBI Taxonomy" id="395495"/>
    <lineage>
        <taxon>Bacteria</taxon>
        <taxon>Pseudomonadati</taxon>
        <taxon>Pseudomonadota</taxon>
        <taxon>Betaproteobacteria</taxon>
        <taxon>Burkholderiales</taxon>
        <taxon>Sphaerotilaceae</taxon>
        <taxon>Leptothrix</taxon>
    </lineage>
</organism>
<evidence type="ECO:0000256" key="8">
    <source>
        <dbReference type="ARBA" id="ARBA00023136"/>
    </source>
</evidence>
<dbReference type="Proteomes" id="UP000001693">
    <property type="component" value="Chromosome"/>
</dbReference>
<keyword evidence="7 9" id="KW-1133">Transmembrane helix</keyword>
<dbReference type="InterPro" id="IPR039421">
    <property type="entry name" value="Type_1_exporter"/>
</dbReference>
<feature type="transmembrane region" description="Helical" evidence="9">
    <location>
        <begin position="184"/>
        <end position="204"/>
    </location>
</feature>
<comment type="subcellular location">
    <subcellularLocation>
        <location evidence="1">Cell membrane</location>
        <topology evidence="1">Multi-pass membrane protein</topology>
    </subcellularLocation>
</comment>
<feature type="transmembrane region" description="Helical" evidence="9">
    <location>
        <begin position="155"/>
        <end position="178"/>
    </location>
</feature>
<evidence type="ECO:0000256" key="6">
    <source>
        <dbReference type="ARBA" id="ARBA00022840"/>
    </source>
</evidence>
<feature type="domain" description="ABC transmembrane type-1" evidence="11">
    <location>
        <begin position="41"/>
        <end position="328"/>
    </location>
</feature>
<evidence type="ECO:0000256" key="1">
    <source>
        <dbReference type="ARBA" id="ARBA00004651"/>
    </source>
</evidence>
<name>B1XWT1_LEPCP</name>
<dbReference type="InterPro" id="IPR027417">
    <property type="entry name" value="P-loop_NTPase"/>
</dbReference>
<feature type="domain" description="ABC transporter" evidence="10">
    <location>
        <begin position="362"/>
        <end position="596"/>
    </location>
</feature>
<reference evidence="12 13" key="1">
    <citation type="submission" date="2008-03" db="EMBL/GenBank/DDBJ databases">
        <title>Complete sequence of Leptothrix cholodnii SP-6.</title>
        <authorList>
            <consortium name="US DOE Joint Genome Institute"/>
            <person name="Copeland A."/>
            <person name="Lucas S."/>
            <person name="Lapidus A."/>
            <person name="Glavina del Rio T."/>
            <person name="Dalin E."/>
            <person name="Tice H."/>
            <person name="Bruce D."/>
            <person name="Goodwin L."/>
            <person name="Pitluck S."/>
            <person name="Chertkov O."/>
            <person name="Brettin T."/>
            <person name="Detter J.C."/>
            <person name="Han C."/>
            <person name="Kuske C.R."/>
            <person name="Schmutz J."/>
            <person name="Larimer F."/>
            <person name="Land M."/>
            <person name="Hauser L."/>
            <person name="Kyrpides N."/>
            <person name="Lykidis A."/>
            <person name="Emerson D."/>
            <person name="Richardson P."/>
        </authorList>
    </citation>
    <scope>NUCLEOTIDE SEQUENCE [LARGE SCALE GENOMIC DNA]</scope>
    <source>
        <strain evidence="13">ATCC 51168 / LMG 8142 / SP-6</strain>
    </source>
</reference>
<dbReference type="SUPFAM" id="SSF90123">
    <property type="entry name" value="ABC transporter transmembrane region"/>
    <property type="match status" value="1"/>
</dbReference>
<evidence type="ECO:0000256" key="5">
    <source>
        <dbReference type="ARBA" id="ARBA00022741"/>
    </source>
</evidence>
<feature type="transmembrane region" description="Helical" evidence="9">
    <location>
        <begin position="302"/>
        <end position="323"/>
    </location>
</feature>
<keyword evidence="3" id="KW-1003">Cell membrane</keyword>
<dbReference type="Pfam" id="PF00664">
    <property type="entry name" value="ABC_membrane"/>
    <property type="match status" value="1"/>
</dbReference>
<dbReference type="SUPFAM" id="SSF52540">
    <property type="entry name" value="P-loop containing nucleoside triphosphate hydrolases"/>
    <property type="match status" value="1"/>
</dbReference>
<dbReference type="GO" id="GO:0005524">
    <property type="term" value="F:ATP binding"/>
    <property type="evidence" value="ECO:0007669"/>
    <property type="project" value="UniProtKB-KW"/>
</dbReference>
<keyword evidence="5" id="KW-0547">Nucleotide-binding</keyword>
<dbReference type="AlphaFoldDB" id="B1XWT1"/>
<dbReference type="InterPro" id="IPR003593">
    <property type="entry name" value="AAA+_ATPase"/>
</dbReference>
<dbReference type="Gene3D" id="1.20.1560.10">
    <property type="entry name" value="ABC transporter type 1, transmembrane domain"/>
    <property type="match status" value="1"/>
</dbReference>
<dbReference type="EMBL" id="CP001013">
    <property type="protein sequence ID" value="ACB36280.1"/>
    <property type="molecule type" value="Genomic_DNA"/>
</dbReference>
<gene>
    <name evidence="12" type="ordered locus">Lcho_4026</name>
</gene>
<evidence type="ECO:0000259" key="10">
    <source>
        <dbReference type="PROSITE" id="PS50893"/>
    </source>
</evidence>
<feature type="transmembrane region" description="Helical" evidence="9">
    <location>
        <begin position="35"/>
        <end position="56"/>
    </location>
</feature>
<dbReference type="STRING" id="395495.Lcho_4026"/>
<proteinExistence type="predicted"/>
<keyword evidence="2" id="KW-0813">Transport</keyword>
<evidence type="ECO:0000256" key="2">
    <source>
        <dbReference type="ARBA" id="ARBA00022448"/>
    </source>
</evidence>
<keyword evidence="6" id="KW-0067">ATP-binding</keyword>
<dbReference type="SMART" id="SM00382">
    <property type="entry name" value="AAA"/>
    <property type="match status" value="1"/>
</dbReference>
<dbReference type="KEGG" id="lch:Lcho_4026"/>
<keyword evidence="8 9" id="KW-0472">Membrane</keyword>
<feature type="transmembrane region" description="Helical" evidence="9">
    <location>
        <begin position="76"/>
        <end position="94"/>
    </location>
</feature>
<evidence type="ECO:0000313" key="12">
    <source>
        <dbReference type="EMBL" id="ACB36280.1"/>
    </source>
</evidence>
<dbReference type="FunFam" id="3.40.50.300:FF:000186">
    <property type="entry name" value="ATP-binding cassette sub-family B member 7, mitochondrial"/>
    <property type="match status" value="1"/>
</dbReference>
<dbReference type="InterPro" id="IPR011527">
    <property type="entry name" value="ABC1_TM_dom"/>
</dbReference>
<dbReference type="InterPro" id="IPR036640">
    <property type="entry name" value="ABC1_TM_sf"/>
</dbReference>
<evidence type="ECO:0000256" key="9">
    <source>
        <dbReference type="SAM" id="Phobius"/>
    </source>
</evidence>
<dbReference type="GO" id="GO:0140359">
    <property type="term" value="F:ABC-type transporter activity"/>
    <property type="evidence" value="ECO:0007669"/>
    <property type="project" value="InterPro"/>
</dbReference>
<dbReference type="RefSeq" id="WP_012349023.1">
    <property type="nucleotide sequence ID" value="NC_010524.1"/>
</dbReference>
<keyword evidence="4 9" id="KW-0812">Transmembrane</keyword>
<dbReference type="GO" id="GO:0005886">
    <property type="term" value="C:plasma membrane"/>
    <property type="evidence" value="ECO:0007669"/>
    <property type="project" value="UniProtKB-SubCell"/>
</dbReference>
<dbReference type="eggNOG" id="COG5265">
    <property type="taxonomic scope" value="Bacteria"/>
</dbReference>
<keyword evidence="13" id="KW-1185">Reference proteome</keyword>
<evidence type="ECO:0000256" key="7">
    <source>
        <dbReference type="ARBA" id="ARBA00022989"/>
    </source>
</evidence>
<protein>
    <submittedName>
        <fullName evidence="12">ABC transporter-related protein</fullName>
    </submittedName>
</protein>
<sequence>MRRAHSVEPAPQSPPGTPRSDWFTIRRLAPYLWRYRWRVGFALTFLVAAKLANVGVPVLLKQLVDGLAIPAGDPRALLVVPVGLLVAYAGLRLMTTVFTELRELVFAKATHGAARQIALETFRHLHALSLRFHLERQTGGMTRDIERGTRALQSLVSYSLFTIVPTLVELVLVLVLLGSQFDMGFVWITLAALVAYAVFTITVTEWRTQYRRHMNELDSKAHSRAIDALLNYETVKYFNNEDFEARRYDEGLDAFRRAQLKSQGTLSLLNTGQQFIIAASLVAMLWRATDGVVEQRLTLGDFVMVNALLIQLYIPLNFLGVLYREVKQSLTDLDKMFNLLEREREVADAPDAHVLQVADATVRFEHVDFSYDPRRQILHDVSFEIPAGRTVAVVGASGSGKSTLARLLYRFYDVGGGGISVDGQDLRTLTQDSLRRAIGIVPQDTVLFNDSIGYNIGYGRAGASQAEIEAAARAAHIHDFIVAQPQGYDTVVGERGLKLSGGEKQRVAIARTLLKNPPILIFDEATSALDSANERAIQAELSSAARGKTALVIAHRLSTVVDAHQIVVLDHGRVIERGTHLQLLALQGAYARMWRLQQSSQSRAASQDGAEGEPVAAAL</sequence>
<dbReference type="HOGENOM" id="CLU_000604_84_1_4"/>
<evidence type="ECO:0000256" key="3">
    <source>
        <dbReference type="ARBA" id="ARBA00022475"/>
    </source>
</evidence>
<dbReference type="PROSITE" id="PS50893">
    <property type="entry name" value="ABC_TRANSPORTER_2"/>
    <property type="match status" value="1"/>
</dbReference>
<dbReference type="Gene3D" id="3.40.50.300">
    <property type="entry name" value="P-loop containing nucleotide triphosphate hydrolases"/>
    <property type="match status" value="1"/>
</dbReference>
<dbReference type="PANTHER" id="PTHR24221:SF402">
    <property type="entry name" value="IRON-SULFUR CLUSTERS TRANSPORTER ABCB7, MITOCHONDRIAL"/>
    <property type="match status" value="1"/>
</dbReference>
<dbReference type="InterPro" id="IPR003439">
    <property type="entry name" value="ABC_transporter-like_ATP-bd"/>
</dbReference>
<dbReference type="PROSITE" id="PS00211">
    <property type="entry name" value="ABC_TRANSPORTER_1"/>
    <property type="match status" value="1"/>
</dbReference>
<dbReference type="GO" id="GO:0006879">
    <property type="term" value="P:intracellular iron ion homeostasis"/>
    <property type="evidence" value="ECO:0007669"/>
    <property type="project" value="TreeGrafter"/>
</dbReference>
<dbReference type="InterPro" id="IPR017871">
    <property type="entry name" value="ABC_transporter-like_CS"/>
</dbReference>